<dbReference type="Proteomes" id="UP000254065">
    <property type="component" value="Unassembled WGS sequence"/>
</dbReference>
<dbReference type="AlphaFoldDB" id="A0A378QZ17"/>
<dbReference type="RefSeq" id="WP_051225995.1">
    <property type="nucleotide sequence ID" value="NZ_UGQB01000004.1"/>
</dbReference>
<sequence length="94" mass="10110">MFETLHDLLDSFASGFIKRALIGAGLTLGTSGTMMIVLNKIIENMQDAVTRLPPLAVALADIAALDYYVSCVLGAIVTKYAYSGSQLTLQRLKD</sequence>
<dbReference type="InterPro" id="IPR019670">
    <property type="entry name" value="DUF2523"/>
</dbReference>
<feature type="transmembrane region" description="Helical" evidence="1">
    <location>
        <begin position="21"/>
        <end position="42"/>
    </location>
</feature>
<feature type="transmembrane region" description="Helical" evidence="1">
    <location>
        <begin position="62"/>
        <end position="82"/>
    </location>
</feature>
<keyword evidence="1" id="KW-0472">Membrane</keyword>
<reference evidence="2 3" key="1">
    <citation type="submission" date="2018-06" db="EMBL/GenBank/DDBJ databases">
        <authorList>
            <consortium name="Pathogen Informatics"/>
            <person name="Doyle S."/>
        </authorList>
    </citation>
    <scope>NUCLEOTIDE SEQUENCE [LARGE SCALE GENOMIC DNA]</scope>
    <source>
        <strain evidence="2 3">NCTC12877</strain>
    </source>
</reference>
<name>A0A378QZ17_9GAMM</name>
<dbReference type="STRING" id="1122244.GCA_000426885_01969"/>
<dbReference type="EMBL" id="UGQB01000004">
    <property type="protein sequence ID" value="STZ08293.1"/>
    <property type="molecule type" value="Genomic_DNA"/>
</dbReference>
<protein>
    <submittedName>
        <fullName evidence="2">Protein of uncharacterized function (DUF2523)</fullName>
    </submittedName>
</protein>
<organism evidence="2 3">
    <name type="scientific">Moraxella caprae</name>
    <dbReference type="NCBI Taxonomy" id="90240"/>
    <lineage>
        <taxon>Bacteria</taxon>
        <taxon>Pseudomonadati</taxon>
        <taxon>Pseudomonadota</taxon>
        <taxon>Gammaproteobacteria</taxon>
        <taxon>Moraxellales</taxon>
        <taxon>Moraxellaceae</taxon>
        <taxon>Moraxella</taxon>
    </lineage>
</organism>
<keyword evidence="1" id="KW-1133">Transmembrane helix</keyword>
<keyword evidence="1" id="KW-0812">Transmembrane</keyword>
<accession>A0A378QZ17</accession>
<keyword evidence="3" id="KW-1185">Reference proteome</keyword>
<gene>
    <name evidence="2" type="ORF">NCTC12877_01288</name>
</gene>
<evidence type="ECO:0000313" key="2">
    <source>
        <dbReference type="EMBL" id="STZ08293.1"/>
    </source>
</evidence>
<evidence type="ECO:0000313" key="3">
    <source>
        <dbReference type="Proteomes" id="UP000254065"/>
    </source>
</evidence>
<dbReference type="Pfam" id="PF10734">
    <property type="entry name" value="DUF2523"/>
    <property type="match status" value="1"/>
</dbReference>
<proteinExistence type="predicted"/>
<evidence type="ECO:0000256" key="1">
    <source>
        <dbReference type="SAM" id="Phobius"/>
    </source>
</evidence>